<sequence>MQSTCPEVADFSKISHYPEGANKEFQDKDKDQLLEFFLPKFEVERPLAHHLDGLFEVFGLTPEAVTVEVGPGTGLLTREFSRRPGKKVYATELSDGFIQHLKADPRIDNNKVEIIGCTEEDLCLPAETDGSVDLAVLCDVYHHLTYPKTIIQQLRKALKDTGRLVLVDFWRDPNKSTREDKTWVIEHLRADKDVFVEEIQSEGFDVVAEPEIEGLIENYVVIFKRAGVSHFIEGANKDFQDKDKDELIDFFTPLFEVERPLAHHLDGLFEILGLTPETVTLEVGPGTGLLTREFSRRPGKKVYAPELSDGFIQHLKSDPRITKNKVEIIGCTEEDLCLPAETDGSVDLAVLCDVYHHLTYPKTIIQQLRKALKDTGRLMLVDFWRDPNRSNREDRMWVMEHVRADKDVFVEEIRAVGFDVVAEPEIEGLTE</sequence>
<dbReference type="Proteomes" id="UP000553632">
    <property type="component" value="Unassembled WGS sequence"/>
</dbReference>
<protein>
    <submittedName>
        <fullName evidence="4">Uncharacterized protein</fullName>
    </submittedName>
</protein>
<dbReference type="GO" id="GO:0008757">
    <property type="term" value="F:S-adenosylmethionine-dependent methyltransferase activity"/>
    <property type="evidence" value="ECO:0007669"/>
    <property type="project" value="InterPro"/>
</dbReference>
<name>A0A7J6S7U7_PEROL</name>
<evidence type="ECO:0000259" key="2">
    <source>
        <dbReference type="Pfam" id="PF08241"/>
    </source>
</evidence>
<reference evidence="4 5" key="1">
    <citation type="submission" date="2020-04" db="EMBL/GenBank/DDBJ databases">
        <title>Perkinsus olseni comparative genomics.</title>
        <authorList>
            <person name="Bogema D.R."/>
        </authorList>
    </citation>
    <scope>NUCLEOTIDE SEQUENCE [LARGE SCALE GENOMIC DNA]</scope>
    <source>
        <strain evidence="4 5">ATCC PRA-207</strain>
    </source>
</reference>
<dbReference type="AlphaFoldDB" id="A0A7J6S7U7"/>
<dbReference type="Pfam" id="PF08242">
    <property type="entry name" value="Methyltransf_12"/>
    <property type="match status" value="1"/>
</dbReference>
<dbReference type="PANTHER" id="PTHR43861">
    <property type="entry name" value="TRANS-ACONITATE 2-METHYLTRANSFERASE-RELATED"/>
    <property type="match status" value="1"/>
</dbReference>
<gene>
    <name evidence="4" type="ORF">FOZ63_013755</name>
</gene>
<comment type="caution">
    <text evidence="4">The sequence shown here is derived from an EMBL/GenBank/DDBJ whole genome shotgun (WGS) entry which is preliminary data.</text>
</comment>
<dbReference type="EMBL" id="JABANO010020176">
    <property type="protein sequence ID" value="KAF4728937.1"/>
    <property type="molecule type" value="Genomic_DNA"/>
</dbReference>
<dbReference type="InterPro" id="IPR013217">
    <property type="entry name" value="Methyltransf_12"/>
</dbReference>
<dbReference type="SUPFAM" id="SSF53335">
    <property type="entry name" value="S-adenosyl-L-methionine-dependent methyltransferases"/>
    <property type="match status" value="2"/>
</dbReference>
<organism evidence="4 5">
    <name type="scientific">Perkinsus olseni</name>
    <name type="common">Perkinsus atlanticus</name>
    <dbReference type="NCBI Taxonomy" id="32597"/>
    <lineage>
        <taxon>Eukaryota</taxon>
        <taxon>Sar</taxon>
        <taxon>Alveolata</taxon>
        <taxon>Perkinsozoa</taxon>
        <taxon>Perkinsea</taxon>
        <taxon>Perkinsida</taxon>
        <taxon>Perkinsidae</taxon>
        <taxon>Perkinsus</taxon>
    </lineage>
</organism>
<dbReference type="InterPro" id="IPR029063">
    <property type="entry name" value="SAM-dependent_MTases_sf"/>
</dbReference>
<keyword evidence="5" id="KW-1185">Reference proteome</keyword>
<evidence type="ECO:0000256" key="1">
    <source>
        <dbReference type="ARBA" id="ARBA00022679"/>
    </source>
</evidence>
<evidence type="ECO:0000259" key="3">
    <source>
        <dbReference type="Pfam" id="PF08242"/>
    </source>
</evidence>
<evidence type="ECO:0000313" key="5">
    <source>
        <dbReference type="Proteomes" id="UP000553632"/>
    </source>
</evidence>
<dbReference type="InterPro" id="IPR013216">
    <property type="entry name" value="Methyltransf_11"/>
</dbReference>
<feature type="domain" description="Methyltransferase type 12" evidence="3">
    <location>
        <begin position="67"/>
        <end position="164"/>
    </location>
</feature>
<dbReference type="Pfam" id="PF08241">
    <property type="entry name" value="Methyltransf_11"/>
    <property type="match status" value="1"/>
</dbReference>
<evidence type="ECO:0000313" key="4">
    <source>
        <dbReference type="EMBL" id="KAF4728937.1"/>
    </source>
</evidence>
<dbReference type="PANTHER" id="PTHR43861:SF3">
    <property type="entry name" value="PUTATIVE (AFU_ORTHOLOGUE AFUA_2G14390)-RELATED"/>
    <property type="match status" value="1"/>
</dbReference>
<dbReference type="CDD" id="cd02440">
    <property type="entry name" value="AdoMet_MTases"/>
    <property type="match status" value="2"/>
</dbReference>
<feature type="non-terminal residue" evidence="4">
    <location>
        <position position="431"/>
    </location>
</feature>
<proteinExistence type="predicted"/>
<accession>A0A7J6S7U7</accession>
<keyword evidence="1" id="KW-0808">Transferase</keyword>
<dbReference type="Gene3D" id="3.40.50.150">
    <property type="entry name" value="Vaccinia Virus protein VP39"/>
    <property type="match status" value="2"/>
</dbReference>
<feature type="domain" description="Methyltransferase type 11" evidence="2">
    <location>
        <begin position="281"/>
        <end position="379"/>
    </location>
</feature>